<sequence length="75" mass="8714">MAGHELTNILKHRLVAQMRTMMSPRHVPSAIYAVRDISVCHCFMNTRRDHFLFTNSSKKVELAVRQIINAKEILH</sequence>
<evidence type="ECO:0000313" key="1">
    <source>
        <dbReference type="Proteomes" id="UP000095283"/>
    </source>
</evidence>
<dbReference type="WBParaSite" id="Hba_09434">
    <property type="protein sequence ID" value="Hba_09434"/>
    <property type="gene ID" value="Hba_09434"/>
</dbReference>
<organism evidence="1 2">
    <name type="scientific">Heterorhabditis bacteriophora</name>
    <name type="common">Entomopathogenic nematode worm</name>
    <dbReference type="NCBI Taxonomy" id="37862"/>
    <lineage>
        <taxon>Eukaryota</taxon>
        <taxon>Metazoa</taxon>
        <taxon>Ecdysozoa</taxon>
        <taxon>Nematoda</taxon>
        <taxon>Chromadorea</taxon>
        <taxon>Rhabditida</taxon>
        <taxon>Rhabditina</taxon>
        <taxon>Rhabditomorpha</taxon>
        <taxon>Strongyloidea</taxon>
        <taxon>Heterorhabditidae</taxon>
        <taxon>Heterorhabditis</taxon>
    </lineage>
</organism>
<name>A0A1I7WWB6_HETBA</name>
<keyword evidence="1" id="KW-1185">Reference proteome</keyword>
<proteinExistence type="predicted"/>
<dbReference type="Proteomes" id="UP000095283">
    <property type="component" value="Unplaced"/>
</dbReference>
<evidence type="ECO:0000313" key="2">
    <source>
        <dbReference type="WBParaSite" id="Hba_09434"/>
    </source>
</evidence>
<dbReference type="AlphaFoldDB" id="A0A1I7WWB6"/>
<accession>A0A1I7WWB6</accession>
<protein>
    <submittedName>
        <fullName evidence="2">Uncharacterized protein</fullName>
    </submittedName>
</protein>
<reference evidence="2" key="1">
    <citation type="submission" date="2016-11" db="UniProtKB">
        <authorList>
            <consortium name="WormBaseParasite"/>
        </authorList>
    </citation>
    <scope>IDENTIFICATION</scope>
</reference>